<dbReference type="Pfam" id="PF01027">
    <property type="entry name" value="Bax1-I"/>
    <property type="match status" value="1"/>
</dbReference>
<comment type="subcellular location">
    <subcellularLocation>
        <location evidence="1">Membrane</location>
        <topology evidence="1">Multi-pass membrane protein</topology>
    </subcellularLocation>
</comment>
<evidence type="ECO:0000256" key="1">
    <source>
        <dbReference type="ARBA" id="ARBA00004141"/>
    </source>
</evidence>
<evidence type="ECO:0000256" key="3">
    <source>
        <dbReference type="ARBA" id="ARBA00022989"/>
    </source>
</evidence>
<feature type="transmembrane region" description="Helical" evidence="5">
    <location>
        <begin position="168"/>
        <end position="187"/>
    </location>
</feature>
<dbReference type="CDD" id="cd10429">
    <property type="entry name" value="GAAP_like"/>
    <property type="match status" value="1"/>
</dbReference>
<evidence type="ECO:0000256" key="5">
    <source>
        <dbReference type="RuleBase" id="RU004379"/>
    </source>
</evidence>
<dbReference type="GO" id="GO:0043066">
    <property type="term" value="P:negative regulation of apoptotic process"/>
    <property type="evidence" value="ECO:0007669"/>
    <property type="project" value="TreeGrafter"/>
</dbReference>
<accession>A0A7R8W5Y0</accession>
<gene>
    <name evidence="6" type="ORF">CTOB1V02_LOCUS1565</name>
</gene>
<sequence>MAQSTRVTMEEDQVPFISEKNHQESIVDDFMYGNNVASAHIYIRMGFLRKVYGLLSCQLLCTVVVAGIMVGSEVVRTAVQESPIFLGIAMFSSIGLIFALMLKAHEHPLNMYLLAAFTLAESYMVGVVSSLYETHSVIQAFLLTFVVTMALTAYTLQSKRDFSSMGGVLYIGLWILIGAGFVSLFFHNSVNEMAIAIGGAILFSLFIIFDTHMIMKRLSPEEYILATVNLYLDIINLFLHILRALGDRRN</sequence>
<comment type="similarity">
    <text evidence="5">Belongs to the BI1 family.</text>
</comment>
<dbReference type="GO" id="GO:0016020">
    <property type="term" value="C:membrane"/>
    <property type="evidence" value="ECO:0007669"/>
    <property type="project" value="UniProtKB-SubCell"/>
</dbReference>
<dbReference type="OrthoDB" id="7933078at2759"/>
<feature type="transmembrane region" description="Helical" evidence="5">
    <location>
        <begin position="138"/>
        <end position="156"/>
    </location>
</feature>
<dbReference type="AlphaFoldDB" id="A0A7R8W5Y0"/>
<dbReference type="EMBL" id="OB660226">
    <property type="protein sequence ID" value="CAD7223583.1"/>
    <property type="molecule type" value="Genomic_DNA"/>
</dbReference>
<evidence type="ECO:0000313" key="6">
    <source>
        <dbReference type="EMBL" id="CAD7223583.1"/>
    </source>
</evidence>
<feature type="transmembrane region" description="Helical" evidence="5">
    <location>
        <begin position="193"/>
        <end position="211"/>
    </location>
</feature>
<reference evidence="6" key="1">
    <citation type="submission" date="2020-11" db="EMBL/GenBank/DDBJ databases">
        <authorList>
            <person name="Tran Van P."/>
        </authorList>
    </citation>
    <scope>NUCLEOTIDE SEQUENCE</scope>
</reference>
<keyword evidence="2 5" id="KW-0812">Transmembrane</keyword>
<protein>
    <submittedName>
        <fullName evidence="6">Uncharacterized protein</fullName>
    </submittedName>
</protein>
<feature type="transmembrane region" description="Helical" evidence="5">
    <location>
        <begin position="84"/>
        <end position="102"/>
    </location>
</feature>
<dbReference type="PANTHER" id="PTHR23291">
    <property type="entry name" value="BAX INHIBITOR-RELATED"/>
    <property type="match status" value="1"/>
</dbReference>
<feature type="transmembrane region" description="Helical" evidence="5">
    <location>
        <begin position="51"/>
        <end position="72"/>
    </location>
</feature>
<evidence type="ECO:0000256" key="4">
    <source>
        <dbReference type="ARBA" id="ARBA00023136"/>
    </source>
</evidence>
<feature type="transmembrane region" description="Helical" evidence="5">
    <location>
        <begin position="109"/>
        <end position="132"/>
    </location>
</feature>
<organism evidence="6">
    <name type="scientific">Cyprideis torosa</name>
    <dbReference type="NCBI Taxonomy" id="163714"/>
    <lineage>
        <taxon>Eukaryota</taxon>
        <taxon>Metazoa</taxon>
        <taxon>Ecdysozoa</taxon>
        <taxon>Arthropoda</taxon>
        <taxon>Crustacea</taxon>
        <taxon>Oligostraca</taxon>
        <taxon>Ostracoda</taxon>
        <taxon>Podocopa</taxon>
        <taxon>Podocopida</taxon>
        <taxon>Cytherocopina</taxon>
        <taxon>Cytheroidea</taxon>
        <taxon>Cytherideidae</taxon>
        <taxon>Cyprideis</taxon>
    </lineage>
</organism>
<keyword evidence="3 5" id="KW-1133">Transmembrane helix</keyword>
<dbReference type="InterPro" id="IPR006214">
    <property type="entry name" value="Bax_inhibitor_1-related"/>
</dbReference>
<evidence type="ECO:0000256" key="2">
    <source>
        <dbReference type="ARBA" id="ARBA00022692"/>
    </source>
</evidence>
<keyword evidence="4 5" id="KW-0472">Membrane</keyword>
<name>A0A7R8W5Y0_9CRUS</name>
<dbReference type="PANTHER" id="PTHR23291:SF50">
    <property type="entry name" value="PROTEIN LIFEGUARD 4"/>
    <property type="match status" value="1"/>
</dbReference>
<proteinExistence type="inferred from homology"/>